<proteinExistence type="predicted"/>
<name>A0ABP7G8U3_9ACTN</name>
<sequence length="56" mass="6459">MSSGVYDGYIVLGLLVILLIVGVRMLRRRVHIPWATGGIVVFFIFVVLLLWAWSWR</sequence>
<dbReference type="Proteomes" id="UP001500908">
    <property type="component" value="Unassembled WGS sequence"/>
</dbReference>
<keyword evidence="3" id="KW-1185">Reference proteome</keyword>
<evidence type="ECO:0000313" key="3">
    <source>
        <dbReference type="Proteomes" id="UP001500908"/>
    </source>
</evidence>
<protein>
    <recommendedName>
        <fullName evidence="4">PEP-CTERM protein-sorting domain-containing protein</fullName>
    </recommendedName>
</protein>
<evidence type="ECO:0008006" key="4">
    <source>
        <dbReference type="Google" id="ProtNLM"/>
    </source>
</evidence>
<accession>A0ABP7G8U3</accession>
<comment type="caution">
    <text evidence="2">The sequence shown here is derived from an EMBL/GenBank/DDBJ whole genome shotgun (WGS) entry which is preliminary data.</text>
</comment>
<dbReference type="RefSeq" id="WP_344975158.1">
    <property type="nucleotide sequence ID" value="NZ_BAABDD010000028.1"/>
</dbReference>
<feature type="transmembrane region" description="Helical" evidence="1">
    <location>
        <begin position="6"/>
        <end position="26"/>
    </location>
</feature>
<evidence type="ECO:0000256" key="1">
    <source>
        <dbReference type="SAM" id="Phobius"/>
    </source>
</evidence>
<keyword evidence="1" id="KW-0812">Transmembrane</keyword>
<keyword evidence="1" id="KW-0472">Membrane</keyword>
<dbReference type="EMBL" id="BAABDD010000028">
    <property type="protein sequence ID" value="GAA3759360.1"/>
    <property type="molecule type" value="Genomic_DNA"/>
</dbReference>
<organism evidence="2 3">
    <name type="scientific">Salinactinospora qingdaonensis</name>
    <dbReference type="NCBI Taxonomy" id="702744"/>
    <lineage>
        <taxon>Bacteria</taxon>
        <taxon>Bacillati</taxon>
        <taxon>Actinomycetota</taxon>
        <taxon>Actinomycetes</taxon>
        <taxon>Streptosporangiales</taxon>
        <taxon>Nocardiopsidaceae</taxon>
        <taxon>Salinactinospora</taxon>
    </lineage>
</organism>
<feature type="transmembrane region" description="Helical" evidence="1">
    <location>
        <begin position="33"/>
        <end position="53"/>
    </location>
</feature>
<evidence type="ECO:0000313" key="2">
    <source>
        <dbReference type="EMBL" id="GAA3759360.1"/>
    </source>
</evidence>
<gene>
    <name evidence="2" type="ORF">GCM10022402_41650</name>
</gene>
<keyword evidence="1" id="KW-1133">Transmembrane helix</keyword>
<reference evidence="3" key="1">
    <citation type="journal article" date="2019" name="Int. J. Syst. Evol. Microbiol.">
        <title>The Global Catalogue of Microorganisms (GCM) 10K type strain sequencing project: providing services to taxonomists for standard genome sequencing and annotation.</title>
        <authorList>
            <consortium name="The Broad Institute Genomics Platform"/>
            <consortium name="The Broad Institute Genome Sequencing Center for Infectious Disease"/>
            <person name="Wu L."/>
            <person name="Ma J."/>
        </authorList>
    </citation>
    <scope>NUCLEOTIDE SEQUENCE [LARGE SCALE GENOMIC DNA]</scope>
    <source>
        <strain evidence="3">JCM 17137</strain>
    </source>
</reference>